<sequence>MASLLQSPPRTRRTAAEVREDLRHRRPLVAVALLGGAAAALGPLVVCLAVGVVGWFLSDAGAHGTPSDALRVGALGWLMAHGSGLVVSGAPVTAVPLGLTLACAWAIWRVGLRVGDSVSGHGPDLDALADGERDLTVPVTAGLFTLTYAVVAGVVVALAGSAETSPSTAGVVAWSIGLCVLVGGTAIAVGSGRAAGWVALLPPVVRATAATVRTMLLVWLGVSAFVLVAALVVDFGTAVNVMSQLHLGAGSGTLYTLLSLLVLPNAAVFSSAYLLGPGFTVGVGTVVSPTAVALGPLPMFPLLAALPDPGPHPAWTPALLALAPLVAVVAVVRVQRRRPTLRWDHGALRGGCAGVVSGVVIGVVSGLAGGAVGPGRMADVGPYAGQVLVHAIAWFGVAGVLAGLAMTWWQRRTPPADVEAGIPAERVSASASTSATREDDAAEAERTQKVARVDVDQTRKVARPRLGARTTQPEEPAEPSEKSSGKSEESPTPEKSADGPAEDPGEDTAMTEVIDAADEPAEKPADEPGQ</sequence>
<evidence type="ECO:0000313" key="4">
    <source>
        <dbReference type="Proteomes" id="UP001556631"/>
    </source>
</evidence>
<feature type="transmembrane region" description="Helical" evidence="2">
    <location>
        <begin position="314"/>
        <end position="334"/>
    </location>
</feature>
<organism evidence="3 4">
    <name type="scientific">Nocardioides eburneus</name>
    <dbReference type="NCBI Taxonomy" id="3231482"/>
    <lineage>
        <taxon>Bacteria</taxon>
        <taxon>Bacillati</taxon>
        <taxon>Actinomycetota</taxon>
        <taxon>Actinomycetes</taxon>
        <taxon>Propionibacteriales</taxon>
        <taxon>Nocardioidaceae</taxon>
        <taxon>Nocardioides</taxon>
    </lineage>
</organism>
<feature type="region of interest" description="Disordered" evidence="1">
    <location>
        <begin position="419"/>
        <end position="530"/>
    </location>
</feature>
<feature type="transmembrane region" description="Helical" evidence="2">
    <location>
        <begin position="272"/>
        <end position="294"/>
    </location>
</feature>
<reference evidence="3 4" key="1">
    <citation type="submission" date="2024-07" db="EMBL/GenBank/DDBJ databases">
        <authorList>
            <person name="Lee S."/>
            <person name="Kang M."/>
        </authorList>
    </citation>
    <scope>NUCLEOTIDE SEQUENCE [LARGE SCALE GENOMIC DNA]</scope>
    <source>
        <strain evidence="3 4">DS6</strain>
    </source>
</reference>
<proteinExistence type="predicted"/>
<feature type="transmembrane region" description="Helical" evidence="2">
    <location>
        <begin position="171"/>
        <end position="200"/>
    </location>
</feature>
<feature type="compositionally biased region" description="Low complexity" evidence="1">
    <location>
        <begin position="424"/>
        <end position="435"/>
    </location>
</feature>
<keyword evidence="2" id="KW-0472">Membrane</keyword>
<name>A0ABV3SYY0_9ACTN</name>
<feature type="transmembrane region" description="Helical" evidence="2">
    <location>
        <begin position="135"/>
        <end position="159"/>
    </location>
</feature>
<gene>
    <name evidence="3" type="ORF">AB3X52_11020</name>
</gene>
<accession>A0ABV3SYY0</accession>
<keyword evidence="4" id="KW-1185">Reference proteome</keyword>
<feature type="transmembrane region" description="Helical" evidence="2">
    <location>
        <begin position="212"/>
        <end position="233"/>
    </location>
</feature>
<keyword evidence="2" id="KW-1133">Transmembrane helix</keyword>
<feature type="compositionally biased region" description="Basic and acidic residues" evidence="1">
    <location>
        <begin position="520"/>
        <end position="530"/>
    </location>
</feature>
<evidence type="ECO:0000256" key="2">
    <source>
        <dbReference type="SAM" id="Phobius"/>
    </source>
</evidence>
<evidence type="ECO:0000313" key="3">
    <source>
        <dbReference type="EMBL" id="MEX0428151.1"/>
    </source>
</evidence>
<feature type="compositionally biased region" description="Basic and acidic residues" evidence="1">
    <location>
        <begin position="479"/>
        <end position="489"/>
    </location>
</feature>
<feature type="transmembrane region" description="Helical" evidence="2">
    <location>
        <begin position="346"/>
        <end position="368"/>
    </location>
</feature>
<dbReference type="Proteomes" id="UP001556631">
    <property type="component" value="Unassembled WGS sequence"/>
</dbReference>
<feature type="transmembrane region" description="Helical" evidence="2">
    <location>
        <begin position="388"/>
        <end position="409"/>
    </location>
</feature>
<feature type="transmembrane region" description="Helical" evidence="2">
    <location>
        <begin position="77"/>
        <end position="108"/>
    </location>
</feature>
<keyword evidence="2" id="KW-0812">Transmembrane</keyword>
<comment type="caution">
    <text evidence="3">The sequence shown here is derived from an EMBL/GenBank/DDBJ whole genome shotgun (WGS) entry which is preliminary data.</text>
</comment>
<dbReference type="EMBL" id="JBFPJR010000016">
    <property type="protein sequence ID" value="MEX0428151.1"/>
    <property type="molecule type" value="Genomic_DNA"/>
</dbReference>
<evidence type="ECO:0000256" key="1">
    <source>
        <dbReference type="SAM" id="MobiDB-lite"/>
    </source>
</evidence>
<dbReference type="RefSeq" id="WP_367994118.1">
    <property type="nucleotide sequence ID" value="NZ_JBFPJR010000016.1"/>
</dbReference>
<dbReference type="Pfam" id="PF19877">
    <property type="entry name" value="DUF6350"/>
    <property type="match status" value="1"/>
</dbReference>
<feature type="compositionally biased region" description="Basic and acidic residues" evidence="1">
    <location>
        <begin position="436"/>
        <end position="459"/>
    </location>
</feature>
<feature type="transmembrane region" description="Helical" evidence="2">
    <location>
        <begin position="28"/>
        <end position="57"/>
    </location>
</feature>
<protein>
    <submittedName>
        <fullName evidence="3">DUF6350 family protein</fullName>
    </submittedName>
</protein>
<dbReference type="InterPro" id="IPR045931">
    <property type="entry name" value="DUF6350"/>
</dbReference>